<reference evidence="1" key="1">
    <citation type="journal article" date="2015" name="Nature">
        <title>Complex archaea that bridge the gap between prokaryotes and eukaryotes.</title>
        <authorList>
            <person name="Spang A."/>
            <person name="Saw J.H."/>
            <person name="Jorgensen S.L."/>
            <person name="Zaremba-Niedzwiedzka K."/>
            <person name="Martijn J."/>
            <person name="Lind A.E."/>
            <person name="van Eijk R."/>
            <person name="Schleper C."/>
            <person name="Guy L."/>
            <person name="Ettema T.J."/>
        </authorList>
    </citation>
    <scope>NUCLEOTIDE SEQUENCE</scope>
</reference>
<dbReference type="EMBL" id="LAZR01042133">
    <property type="protein sequence ID" value="KKL10260.1"/>
    <property type="molecule type" value="Genomic_DNA"/>
</dbReference>
<proteinExistence type="predicted"/>
<comment type="caution">
    <text evidence="1">The sequence shown here is derived from an EMBL/GenBank/DDBJ whole genome shotgun (WGS) entry which is preliminary data.</text>
</comment>
<dbReference type="Gene3D" id="2.60.120.40">
    <property type="match status" value="1"/>
</dbReference>
<evidence type="ECO:0008006" key="2">
    <source>
        <dbReference type="Google" id="ProtNLM"/>
    </source>
</evidence>
<evidence type="ECO:0000313" key="1">
    <source>
        <dbReference type="EMBL" id="KKL10260.1"/>
    </source>
</evidence>
<dbReference type="AlphaFoldDB" id="A0A0F9ALL3"/>
<organism evidence="1">
    <name type="scientific">marine sediment metagenome</name>
    <dbReference type="NCBI Taxonomy" id="412755"/>
    <lineage>
        <taxon>unclassified sequences</taxon>
        <taxon>metagenomes</taxon>
        <taxon>ecological metagenomes</taxon>
    </lineage>
</organism>
<gene>
    <name evidence="1" type="ORF">LCGC14_2557590</name>
</gene>
<sequence>LAAGGHITLGTGIDLLGSTTSDLGATGARLQKLWIGAIDVSGTSTLDTLAVTTMGPSTWPSFSAHRNGVNQSISSTVPTKIKFTIEDFDAGGDFVHDPDDSGGATESRFTPALAGYYLLTGSVGIKNSSGGSQVSVYIYKNGATYRKYIDFNTPTSGGLAQITAVVYSDGDDYFELWALCILSGTPVIDGDILHTNFMGSRIA</sequence>
<protein>
    <recommendedName>
        <fullName evidence="2">C1q domain-containing protein</fullName>
    </recommendedName>
</protein>
<feature type="non-terminal residue" evidence="1">
    <location>
        <position position="1"/>
    </location>
</feature>
<accession>A0A0F9ALL3</accession>
<name>A0A0F9ALL3_9ZZZZ</name>
<dbReference type="SUPFAM" id="SSF49842">
    <property type="entry name" value="TNF-like"/>
    <property type="match status" value="1"/>
</dbReference>
<dbReference type="InterPro" id="IPR008983">
    <property type="entry name" value="Tumour_necrosis_fac-like_dom"/>
</dbReference>